<evidence type="ECO:0000313" key="3">
    <source>
        <dbReference type="Proteomes" id="UP001500618"/>
    </source>
</evidence>
<sequence length="104" mass="10788">MDEGRDPSVGCRCRAVRRHALVLGQYGPQLGQAGVTAGAHDPHLGTGEPLAYVQETGQRRQVYAATYGRPPDPPATAALLAALAATKPDGDGGSAEDGPRRSVR</sequence>
<name>A0ABP4SU66_9ACTN</name>
<evidence type="ECO:0000256" key="1">
    <source>
        <dbReference type="SAM" id="MobiDB-lite"/>
    </source>
</evidence>
<gene>
    <name evidence="2" type="ORF">GCM10009765_29490</name>
</gene>
<dbReference type="EMBL" id="BAAANY010000009">
    <property type="protein sequence ID" value="GAA1678285.1"/>
    <property type="molecule type" value="Genomic_DNA"/>
</dbReference>
<feature type="region of interest" description="Disordered" evidence="1">
    <location>
        <begin position="84"/>
        <end position="104"/>
    </location>
</feature>
<proteinExistence type="predicted"/>
<keyword evidence="3" id="KW-1185">Reference proteome</keyword>
<accession>A0ABP4SU66</accession>
<comment type="caution">
    <text evidence="2">The sequence shown here is derived from an EMBL/GenBank/DDBJ whole genome shotgun (WGS) entry which is preliminary data.</text>
</comment>
<reference evidence="3" key="1">
    <citation type="journal article" date="2019" name="Int. J. Syst. Evol. Microbiol.">
        <title>The Global Catalogue of Microorganisms (GCM) 10K type strain sequencing project: providing services to taxonomists for standard genome sequencing and annotation.</title>
        <authorList>
            <consortium name="The Broad Institute Genomics Platform"/>
            <consortium name="The Broad Institute Genome Sequencing Center for Infectious Disease"/>
            <person name="Wu L."/>
            <person name="Ma J."/>
        </authorList>
    </citation>
    <scope>NUCLEOTIDE SEQUENCE [LARGE SCALE GENOMIC DNA]</scope>
    <source>
        <strain evidence="3">JCM 14718</strain>
    </source>
</reference>
<evidence type="ECO:0000313" key="2">
    <source>
        <dbReference type="EMBL" id="GAA1678285.1"/>
    </source>
</evidence>
<organism evidence="2 3">
    <name type="scientific">Fodinicola feengrottensis</name>
    <dbReference type="NCBI Taxonomy" id="435914"/>
    <lineage>
        <taxon>Bacteria</taxon>
        <taxon>Bacillati</taxon>
        <taxon>Actinomycetota</taxon>
        <taxon>Actinomycetes</taxon>
        <taxon>Mycobacteriales</taxon>
        <taxon>Fodinicola</taxon>
    </lineage>
</organism>
<dbReference type="Proteomes" id="UP001500618">
    <property type="component" value="Unassembled WGS sequence"/>
</dbReference>
<protein>
    <submittedName>
        <fullName evidence="2">Uncharacterized protein</fullName>
    </submittedName>
</protein>